<dbReference type="InterPro" id="IPR049455">
    <property type="entry name" value="ASH2-like_PHD"/>
</dbReference>
<dbReference type="GO" id="GO:0048188">
    <property type="term" value="C:Set1C/COMPASS complex"/>
    <property type="evidence" value="ECO:0007669"/>
    <property type="project" value="InterPro"/>
</dbReference>
<dbReference type="SUPFAM" id="SSF49899">
    <property type="entry name" value="Concanavalin A-like lectins/glucanases"/>
    <property type="match status" value="1"/>
</dbReference>
<evidence type="ECO:0000256" key="1">
    <source>
        <dbReference type="ARBA" id="ARBA00004123"/>
    </source>
</evidence>
<sequence>MSCYCGKDRDLPAAEFQCGMCLRFYHADCMTCNNVKPCVPFMTNYQFFCKRCDSNGQEIFTKRQASFSQMCHTAVANLTLQNPNTEYFSKDKEIIPYIEKNWESLTTQSRRVKSTWHTTIGKTMMKDSEIFRYKEDSPGDMYVQLISQDLRKIAPNYENLQKLSGATCKYNDTKSSCGSDSKTRGTKRKAVGDVPGSVVKQKRSEMAAASKLSVFGYPLEHPFNKDGYRYILAEPDPHAPNRQAFDESIEWAGKPIPGYLYRVFLGNTVLLALHDRAPQLKISDDRLTVTGDKGYCMVRATHGVLRGTWYYEVTVADMPPESCTRLGWSLQTGNLQAPCGYDKFSYSWRAKKGTVFHESRGKHFSDGYSQGDVLGFYISLPDPDEPSKLLPYLHKKMVSVVLVARST</sequence>
<comment type="caution">
    <text evidence="7">The sequence shown here is derived from an EMBL/GenBank/DDBJ whole genome shotgun (WGS) entry which is preliminary data.</text>
</comment>
<dbReference type="InterPro" id="IPR011011">
    <property type="entry name" value="Znf_FYVE_PHD"/>
</dbReference>
<dbReference type="AlphaFoldDB" id="A0AAD9NGV4"/>
<dbReference type="Pfam" id="PF21257">
    <property type="entry name" value="PHD_ash2p_like"/>
    <property type="match status" value="1"/>
</dbReference>
<dbReference type="CDD" id="cd12872">
    <property type="entry name" value="SPRY_Ash2"/>
    <property type="match status" value="1"/>
</dbReference>
<dbReference type="CDD" id="cd15583">
    <property type="entry name" value="PHD_ash2p_like"/>
    <property type="match status" value="1"/>
</dbReference>
<evidence type="ECO:0000313" key="8">
    <source>
        <dbReference type="Proteomes" id="UP001209878"/>
    </source>
</evidence>
<keyword evidence="4" id="KW-0862">Zinc</keyword>
<feature type="domain" description="B30.2/SPRY" evidence="6">
    <location>
        <begin position="248"/>
        <end position="407"/>
    </location>
</feature>
<evidence type="ECO:0000256" key="5">
    <source>
        <dbReference type="ARBA" id="ARBA00023242"/>
    </source>
</evidence>
<protein>
    <recommendedName>
        <fullName evidence="6">B30.2/SPRY domain-containing protein</fullName>
    </recommendedName>
</protein>
<dbReference type="GO" id="GO:0000976">
    <property type="term" value="F:transcription cis-regulatory region binding"/>
    <property type="evidence" value="ECO:0007669"/>
    <property type="project" value="TreeGrafter"/>
</dbReference>
<dbReference type="InterPro" id="IPR013320">
    <property type="entry name" value="ConA-like_dom_sf"/>
</dbReference>
<dbReference type="InterPro" id="IPR053835">
    <property type="entry name" value="ASH2L-like_WH"/>
</dbReference>
<gene>
    <name evidence="7" type="ORF">NP493_1183g00046</name>
</gene>
<dbReference type="SMART" id="SM00449">
    <property type="entry name" value="SPRY"/>
    <property type="match status" value="1"/>
</dbReference>
<dbReference type="PROSITE" id="PS50188">
    <property type="entry name" value="B302_SPRY"/>
    <property type="match status" value="1"/>
</dbReference>
<dbReference type="PANTHER" id="PTHR10598:SF0">
    <property type="entry name" value="SET1_ASH2 HISTONE METHYLTRANSFERASE COMPLEX SUBUNIT ASH2"/>
    <property type="match status" value="1"/>
</dbReference>
<evidence type="ECO:0000256" key="2">
    <source>
        <dbReference type="ARBA" id="ARBA00022723"/>
    </source>
</evidence>
<keyword evidence="2" id="KW-0479">Metal-binding</keyword>
<dbReference type="InterPro" id="IPR043136">
    <property type="entry name" value="B30.2/SPRY_sf"/>
</dbReference>
<evidence type="ECO:0000256" key="3">
    <source>
        <dbReference type="ARBA" id="ARBA00022771"/>
    </source>
</evidence>
<dbReference type="EMBL" id="JAODUO010001182">
    <property type="protein sequence ID" value="KAK2169585.1"/>
    <property type="molecule type" value="Genomic_DNA"/>
</dbReference>
<dbReference type="Gene3D" id="3.90.980.20">
    <property type="match status" value="1"/>
</dbReference>
<name>A0AAD9NGV4_RIDPI</name>
<dbReference type="Gene3D" id="2.60.120.920">
    <property type="match status" value="1"/>
</dbReference>
<dbReference type="Pfam" id="PF21198">
    <property type="entry name" value="ASH2L-like_WH"/>
    <property type="match status" value="1"/>
</dbReference>
<accession>A0AAD9NGV4</accession>
<evidence type="ECO:0000313" key="7">
    <source>
        <dbReference type="EMBL" id="KAK2169585.1"/>
    </source>
</evidence>
<comment type="subcellular location">
    <subcellularLocation>
        <location evidence="1">Nucleus</location>
    </subcellularLocation>
</comment>
<dbReference type="SUPFAM" id="SSF57903">
    <property type="entry name" value="FYVE/PHD zinc finger"/>
    <property type="match status" value="1"/>
</dbReference>
<dbReference type="InterPro" id="IPR037353">
    <property type="entry name" value="ASH2"/>
</dbReference>
<keyword evidence="5" id="KW-0539">Nucleus</keyword>
<keyword evidence="3" id="KW-0863">Zinc-finger</keyword>
<dbReference type="InterPro" id="IPR001870">
    <property type="entry name" value="B30.2/SPRY"/>
</dbReference>
<reference evidence="7" key="1">
    <citation type="journal article" date="2023" name="Mol. Biol. Evol.">
        <title>Third-Generation Sequencing Reveals the Adaptive Role of the Epigenome in Three Deep-Sea Polychaetes.</title>
        <authorList>
            <person name="Perez M."/>
            <person name="Aroh O."/>
            <person name="Sun Y."/>
            <person name="Lan Y."/>
            <person name="Juniper S.K."/>
            <person name="Young C.R."/>
            <person name="Angers B."/>
            <person name="Qian P.Y."/>
        </authorList>
    </citation>
    <scope>NUCLEOTIDE SEQUENCE</scope>
    <source>
        <strain evidence="7">R07B-5</strain>
    </source>
</reference>
<dbReference type="Proteomes" id="UP001209878">
    <property type="component" value="Unassembled WGS sequence"/>
</dbReference>
<proteinExistence type="predicted"/>
<dbReference type="Pfam" id="PF00622">
    <property type="entry name" value="SPRY"/>
    <property type="match status" value="1"/>
</dbReference>
<evidence type="ECO:0000259" key="6">
    <source>
        <dbReference type="PROSITE" id="PS50188"/>
    </source>
</evidence>
<dbReference type="PANTHER" id="PTHR10598">
    <property type="entry name" value="SET1/ASH2 HISTONE METHYLTRANSFERASE COMPLEX SUBUNIT ASH2"/>
    <property type="match status" value="1"/>
</dbReference>
<dbReference type="GO" id="GO:0008270">
    <property type="term" value="F:zinc ion binding"/>
    <property type="evidence" value="ECO:0007669"/>
    <property type="project" value="UniProtKB-KW"/>
</dbReference>
<keyword evidence="8" id="KW-1185">Reference proteome</keyword>
<organism evidence="7 8">
    <name type="scientific">Ridgeia piscesae</name>
    <name type="common">Tubeworm</name>
    <dbReference type="NCBI Taxonomy" id="27915"/>
    <lineage>
        <taxon>Eukaryota</taxon>
        <taxon>Metazoa</taxon>
        <taxon>Spiralia</taxon>
        <taxon>Lophotrochozoa</taxon>
        <taxon>Annelida</taxon>
        <taxon>Polychaeta</taxon>
        <taxon>Sedentaria</taxon>
        <taxon>Canalipalpata</taxon>
        <taxon>Sabellida</taxon>
        <taxon>Siboglinidae</taxon>
        <taxon>Ridgeia</taxon>
    </lineage>
</organism>
<evidence type="ECO:0000256" key="4">
    <source>
        <dbReference type="ARBA" id="ARBA00022833"/>
    </source>
</evidence>
<dbReference type="InterPro" id="IPR003877">
    <property type="entry name" value="SPRY_dom"/>
</dbReference>